<accession>A0A1W2D9G6</accession>
<dbReference type="InterPro" id="IPR004556">
    <property type="entry name" value="HemK-like"/>
</dbReference>
<dbReference type="InterPro" id="IPR019874">
    <property type="entry name" value="RF_methyltr_PrmC"/>
</dbReference>
<dbReference type="NCBIfam" id="TIGR00536">
    <property type="entry name" value="hemK_fam"/>
    <property type="match status" value="1"/>
</dbReference>
<dbReference type="Pfam" id="PF05175">
    <property type="entry name" value="MTS"/>
    <property type="match status" value="1"/>
</dbReference>
<evidence type="ECO:0000256" key="5">
    <source>
        <dbReference type="ARBA" id="ARBA00048391"/>
    </source>
</evidence>
<dbReference type="OrthoDB" id="9800643at2"/>
<dbReference type="Proteomes" id="UP000192678">
    <property type="component" value="Unassembled WGS sequence"/>
</dbReference>
<dbReference type="RefSeq" id="WP_084289673.1">
    <property type="nucleotide sequence ID" value="NZ_FWYB01000006.1"/>
</dbReference>
<dbReference type="GO" id="GO:0032259">
    <property type="term" value="P:methylation"/>
    <property type="evidence" value="ECO:0007669"/>
    <property type="project" value="UniProtKB-KW"/>
</dbReference>
<dbReference type="PANTHER" id="PTHR18895:SF74">
    <property type="entry name" value="MTRF1L RELEASE FACTOR GLUTAMINE METHYLTRANSFERASE"/>
    <property type="match status" value="1"/>
</dbReference>
<keyword evidence="3 8" id="KW-0808">Transferase</keyword>
<evidence type="ECO:0000256" key="4">
    <source>
        <dbReference type="ARBA" id="ARBA00022691"/>
    </source>
</evidence>
<dbReference type="GO" id="GO:0003676">
    <property type="term" value="F:nucleic acid binding"/>
    <property type="evidence" value="ECO:0007669"/>
    <property type="project" value="InterPro"/>
</dbReference>
<gene>
    <name evidence="8" type="ORF">SAMN04488101_10661</name>
</gene>
<reference evidence="8 9" key="1">
    <citation type="submission" date="2017-04" db="EMBL/GenBank/DDBJ databases">
        <authorList>
            <person name="Afonso C.L."/>
            <person name="Miller P.J."/>
            <person name="Scott M.A."/>
            <person name="Spackman E."/>
            <person name="Goraichik I."/>
            <person name="Dimitrov K.M."/>
            <person name="Suarez D.L."/>
            <person name="Swayne D.E."/>
        </authorList>
    </citation>
    <scope>NUCLEOTIDE SEQUENCE [LARGE SCALE GENOMIC DNA]</scope>
    <source>
        <strain evidence="8 9">DSM 19625</strain>
    </source>
</reference>
<sequence>MKLKDLAEHFNTTLDNIYDAEEAHAIFLVAINTVLNYSRADYLLKKDEVVNGSDLVKLKDIAAELKSGKPIQYILGETVFYGLPFKVSPAVLIPRPETEELVDWAIECSELADLTGSNVRIIDIGTGSGCIAVSLKKNLPGAEVFALDVSEDAIEIASANAALNQADINFIKADIRQFNTKQKFDVIISNPPYITPVEKEQMHENVLVHEPHLALFVTNEKPLEFYEAIADFAWVSLSDMGLLFFEINEYLAKETVEMLEAKSFIHIELRKDMQGKDRMIKCQLAQV</sequence>
<evidence type="ECO:0000256" key="3">
    <source>
        <dbReference type="ARBA" id="ARBA00022679"/>
    </source>
</evidence>
<dbReference type="PANTHER" id="PTHR18895">
    <property type="entry name" value="HEMK METHYLTRANSFERASE"/>
    <property type="match status" value="1"/>
</dbReference>
<evidence type="ECO:0000313" key="9">
    <source>
        <dbReference type="Proteomes" id="UP000192678"/>
    </source>
</evidence>
<dbReference type="STRING" id="475255.SAMN04488101_10661"/>
<name>A0A1W2D9G6_9SPHI</name>
<dbReference type="Gene3D" id="1.10.8.10">
    <property type="entry name" value="DNA helicase RuvA subunit, C-terminal domain"/>
    <property type="match status" value="1"/>
</dbReference>
<evidence type="ECO:0000313" key="8">
    <source>
        <dbReference type="EMBL" id="SMC94217.1"/>
    </source>
</evidence>
<dbReference type="InterPro" id="IPR050320">
    <property type="entry name" value="N5-glutamine_MTase"/>
</dbReference>
<comment type="catalytic activity">
    <reaction evidence="5">
        <text>L-glutaminyl-[peptide chain release factor] + S-adenosyl-L-methionine = N(5)-methyl-L-glutaminyl-[peptide chain release factor] + S-adenosyl-L-homocysteine + H(+)</text>
        <dbReference type="Rhea" id="RHEA:42896"/>
        <dbReference type="Rhea" id="RHEA-COMP:10271"/>
        <dbReference type="Rhea" id="RHEA-COMP:10272"/>
        <dbReference type="ChEBI" id="CHEBI:15378"/>
        <dbReference type="ChEBI" id="CHEBI:30011"/>
        <dbReference type="ChEBI" id="CHEBI:57856"/>
        <dbReference type="ChEBI" id="CHEBI:59789"/>
        <dbReference type="ChEBI" id="CHEBI:61891"/>
        <dbReference type="EC" id="2.1.1.297"/>
    </reaction>
</comment>
<organism evidence="8 9">
    <name type="scientific">Pedobacter nyackensis</name>
    <dbReference type="NCBI Taxonomy" id="475255"/>
    <lineage>
        <taxon>Bacteria</taxon>
        <taxon>Pseudomonadati</taxon>
        <taxon>Bacteroidota</taxon>
        <taxon>Sphingobacteriia</taxon>
        <taxon>Sphingobacteriales</taxon>
        <taxon>Sphingobacteriaceae</taxon>
        <taxon>Pedobacter</taxon>
    </lineage>
</organism>
<proteinExistence type="predicted"/>
<dbReference type="CDD" id="cd02440">
    <property type="entry name" value="AdoMet_MTases"/>
    <property type="match status" value="1"/>
</dbReference>
<dbReference type="InterPro" id="IPR040758">
    <property type="entry name" value="PrmC_N"/>
</dbReference>
<keyword evidence="9" id="KW-1185">Reference proteome</keyword>
<dbReference type="Gene3D" id="3.40.50.150">
    <property type="entry name" value="Vaccinia Virus protein VP39"/>
    <property type="match status" value="1"/>
</dbReference>
<keyword evidence="4" id="KW-0949">S-adenosyl-L-methionine</keyword>
<evidence type="ECO:0000256" key="2">
    <source>
        <dbReference type="ARBA" id="ARBA00022603"/>
    </source>
</evidence>
<dbReference type="InterPro" id="IPR029063">
    <property type="entry name" value="SAM-dependent_MTases_sf"/>
</dbReference>
<protein>
    <recommendedName>
        <fullName evidence="1">peptide chain release factor N(5)-glutamine methyltransferase</fullName>
        <ecNumber evidence="1">2.1.1.297</ecNumber>
    </recommendedName>
</protein>
<evidence type="ECO:0000259" key="7">
    <source>
        <dbReference type="Pfam" id="PF17827"/>
    </source>
</evidence>
<dbReference type="SUPFAM" id="SSF53335">
    <property type="entry name" value="S-adenosyl-L-methionine-dependent methyltransferases"/>
    <property type="match status" value="1"/>
</dbReference>
<dbReference type="EC" id="2.1.1.297" evidence="1"/>
<evidence type="ECO:0000256" key="1">
    <source>
        <dbReference type="ARBA" id="ARBA00012771"/>
    </source>
</evidence>
<dbReference type="PROSITE" id="PS00092">
    <property type="entry name" value="N6_MTASE"/>
    <property type="match status" value="1"/>
</dbReference>
<dbReference type="AlphaFoldDB" id="A0A1W2D9G6"/>
<dbReference type="NCBIfam" id="TIGR03534">
    <property type="entry name" value="RF_mod_PrmC"/>
    <property type="match status" value="1"/>
</dbReference>
<feature type="domain" description="Methyltransferase small" evidence="6">
    <location>
        <begin position="118"/>
        <end position="204"/>
    </location>
</feature>
<dbReference type="Pfam" id="PF17827">
    <property type="entry name" value="PrmC_N"/>
    <property type="match status" value="1"/>
</dbReference>
<dbReference type="GO" id="GO:0102559">
    <property type="term" value="F:peptide chain release factor N(5)-glutamine methyltransferase activity"/>
    <property type="evidence" value="ECO:0007669"/>
    <property type="project" value="UniProtKB-EC"/>
</dbReference>
<feature type="domain" description="Release factor glutamine methyltransferase N-terminal" evidence="7">
    <location>
        <begin position="28"/>
        <end position="76"/>
    </location>
</feature>
<keyword evidence="2 8" id="KW-0489">Methyltransferase</keyword>
<evidence type="ECO:0000259" key="6">
    <source>
        <dbReference type="Pfam" id="PF05175"/>
    </source>
</evidence>
<dbReference type="InterPro" id="IPR007848">
    <property type="entry name" value="Small_mtfrase_dom"/>
</dbReference>
<dbReference type="EMBL" id="FWYB01000006">
    <property type="protein sequence ID" value="SMC94217.1"/>
    <property type="molecule type" value="Genomic_DNA"/>
</dbReference>
<dbReference type="InterPro" id="IPR002052">
    <property type="entry name" value="DNA_methylase_N6_adenine_CS"/>
</dbReference>